<gene>
    <name evidence="2" type="ORF">GCK32_003220</name>
</gene>
<proteinExistence type="predicted"/>
<protein>
    <submittedName>
        <fullName evidence="2">Uncharacterized protein</fullName>
    </submittedName>
</protein>
<dbReference type="EMBL" id="WIXE01000946">
    <property type="protein sequence ID" value="KAK5986152.1"/>
    <property type="molecule type" value="Genomic_DNA"/>
</dbReference>
<keyword evidence="1" id="KW-1133">Transmembrane helix</keyword>
<accession>A0AAN8FXS4</accession>
<keyword evidence="1" id="KW-0472">Membrane</keyword>
<reference evidence="2 3" key="1">
    <citation type="submission" date="2019-10" db="EMBL/GenBank/DDBJ databases">
        <title>Assembly and Annotation for the nematode Trichostrongylus colubriformis.</title>
        <authorList>
            <person name="Martin J."/>
        </authorList>
    </citation>
    <scope>NUCLEOTIDE SEQUENCE [LARGE SCALE GENOMIC DNA]</scope>
    <source>
        <strain evidence="2">G859</strain>
        <tissue evidence="2">Whole worm</tissue>
    </source>
</reference>
<dbReference type="Proteomes" id="UP001331761">
    <property type="component" value="Unassembled WGS sequence"/>
</dbReference>
<evidence type="ECO:0000256" key="1">
    <source>
        <dbReference type="SAM" id="Phobius"/>
    </source>
</evidence>
<name>A0AAN8FXS4_TRICO</name>
<organism evidence="2 3">
    <name type="scientific">Trichostrongylus colubriformis</name>
    <name type="common">Black scour worm</name>
    <dbReference type="NCBI Taxonomy" id="6319"/>
    <lineage>
        <taxon>Eukaryota</taxon>
        <taxon>Metazoa</taxon>
        <taxon>Ecdysozoa</taxon>
        <taxon>Nematoda</taxon>
        <taxon>Chromadorea</taxon>
        <taxon>Rhabditida</taxon>
        <taxon>Rhabditina</taxon>
        <taxon>Rhabditomorpha</taxon>
        <taxon>Strongyloidea</taxon>
        <taxon>Trichostrongylidae</taxon>
        <taxon>Trichostrongylus</taxon>
    </lineage>
</organism>
<dbReference type="AlphaFoldDB" id="A0AAN8FXS4"/>
<comment type="caution">
    <text evidence="2">The sequence shown here is derived from an EMBL/GenBank/DDBJ whole genome shotgun (WGS) entry which is preliminary data.</text>
</comment>
<sequence>MVKRMRPDIWMLPVSTRRWVNPLHAHRRMSYPHAIRRMKQHHFFSQGWARALPIVFGNILVLLVGTLVFLRLVGYYNREYRKRRFGADGSFSAITH</sequence>
<keyword evidence="1" id="KW-0812">Transmembrane</keyword>
<keyword evidence="3" id="KW-1185">Reference proteome</keyword>
<evidence type="ECO:0000313" key="2">
    <source>
        <dbReference type="EMBL" id="KAK5986152.1"/>
    </source>
</evidence>
<evidence type="ECO:0000313" key="3">
    <source>
        <dbReference type="Proteomes" id="UP001331761"/>
    </source>
</evidence>
<feature type="transmembrane region" description="Helical" evidence="1">
    <location>
        <begin position="51"/>
        <end position="74"/>
    </location>
</feature>